<dbReference type="RefSeq" id="WP_168667095.1">
    <property type="nucleotide sequence ID" value="NZ_JAAXKX010000004.1"/>
</dbReference>
<evidence type="ECO:0000313" key="2">
    <source>
        <dbReference type="Proteomes" id="UP000740754"/>
    </source>
</evidence>
<name>A0ABX1I6Y6_9GAMM</name>
<dbReference type="Proteomes" id="UP000740754">
    <property type="component" value="Unassembled WGS sequence"/>
</dbReference>
<keyword evidence="2" id="KW-1185">Reference proteome</keyword>
<protein>
    <submittedName>
        <fullName evidence="1">Tetratricopeptide repeat protein</fullName>
    </submittedName>
</protein>
<reference evidence="1 2" key="1">
    <citation type="submission" date="2020-04" db="EMBL/GenBank/DDBJ databases">
        <title>Draft Whole-Genome sequence of Marichromatium bheemlicum DSM 18632, type strain.</title>
        <authorList>
            <person name="Kyndt J.A."/>
            <person name="Meyer T.E."/>
        </authorList>
    </citation>
    <scope>NUCLEOTIDE SEQUENCE [LARGE SCALE GENOMIC DNA]</scope>
    <source>
        <strain evidence="1 2">DSM 18632</strain>
    </source>
</reference>
<dbReference type="EMBL" id="JAAXKX010000004">
    <property type="protein sequence ID" value="NKN32516.1"/>
    <property type="molecule type" value="Genomic_DNA"/>
</dbReference>
<sequence length="287" mass="32731">MPDPDELEPIDAVAELSPPGPVMIVGLETQLVDEKRTERLSNALNLSRGDWPRRVPVAVVIWLPRRLLGRLTASAPDFFDWRSDTLDFPELTTDQTRTVAPRDWQWGIDPRLTREEQDERVQELQARLATTGDNDDERICRHRLEWWDELAELKRVRGDLDEALRIRTEEQLPVFERLGDVREKAVTQGQIADILQARGNLDEALRILTEEVLPSFERLGDLRSLLVCRAKIALALLQRNTPTDRASANRLLCIALSAARQIRIPEAGQIEQILQHHGLTCDQDTAP</sequence>
<comment type="caution">
    <text evidence="1">The sequence shown here is derived from an EMBL/GenBank/DDBJ whole genome shotgun (WGS) entry which is preliminary data.</text>
</comment>
<accession>A0ABX1I6Y6</accession>
<gene>
    <name evidence="1" type="ORF">HF203_04695</name>
</gene>
<evidence type="ECO:0000313" key="1">
    <source>
        <dbReference type="EMBL" id="NKN32516.1"/>
    </source>
</evidence>
<proteinExistence type="predicted"/>
<organism evidence="1 2">
    <name type="scientific">Marichromatium bheemlicum</name>
    <dbReference type="NCBI Taxonomy" id="365339"/>
    <lineage>
        <taxon>Bacteria</taxon>
        <taxon>Pseudomonadati</taxon>
        <taxon>Pseudomonadota</taxon>
        <taxon>Gammaproteobacteria</taxon>
        <taxon>Chromatiales</taxon>
        <taxon>Chromatiaceae</taxon>
        <taxon>Marichromatium</taxon>
    </lineage>
</organism>
<dbReference type="Gene3D" id="1.25.40.10">
    <property type="entry name" value="Tetratricopeptide repeat domain"/>
    <property type="match status" value="1"/>
</dbReference>
<dbReference type="InterPro" id="IPR011990">
    <property type="entry name" value="TPR-like_helical_dom_sf"/>
</dbReference>